<comment type="subcellular location">
    <subcellularLocation>
        <location evidence="10">Cell inner membrane</location>
        <topology evidence="10">Multi-pass membrane protein</topology>
    </subcellularLocation>
    <subcellularLocation>
        <location evidence="1">Cell membrane</location>
        <topology evidence="1">Multi-pass membrane protein</topology>
    </subcellularLocation>
</comment>
<evidence type="ECO:0000256" key="8">
    <source>
        <dbReference type="ARBA" id="ARBA00023136"/>
    </source>
</evidence>
<protein>
    <submittedName>
        <fullName evidence="12">Na+/H+ antiporter</fullName>
    </submittedName>
</protein>
<comment type="similarity">
    <text evidence="10">Belongs to the monovalent cation:proton antiporter 1 (CPA1) transporter (TC 2.A.36) family.</text>
</comment>
<keyword evidence="7 10" id="KW-0406">Ion transport</keyword>
<evidence type="ECO:0000256" key="9">
    <source>
        <dbReference type="ARBA" id="ARBA00023201"/>
    </source>
</evidence>
<keyword evidence="13" id="KW-1185">Reference proteome</keyword>
<keyword evidence="2 10" id="KW-0813">Transport</keyword>
<dbReference type="InterPro" id="IPR004705">
    <property type="entry name" value="Cation/H_exchanger_CPA1_bac"/>
</dbReference>
<name>A0ABY7NS38_9SPHN</name>
<evidence type="ECO:0000256" key="4">
    <source>
        <dbReference type="ARBA" id="ARBA00022692"/>
    </source>
</evidence>
<feature type="transmembrane region" description="Helical" evidence="10">
    <location>
        <begin position="257"/>
        <end position="278"/>
    </location>
</feature>
<gene>
    <name evidence="12" type="ORF">PBT88_09845</name>
</gene>
<keyword evidence="3" id="KW-1003">Cell membrane</keyword>
<dbReference type="PANTHER" id="PTHR10110">
    <property type="entry name" value="SODIUM/HYDROGEN EXCHANGER"/>
    <property type="match status" value="1"/>
</dbReference>
<keyword evidence="5 10" id="KW-1133">Transmembrane helix</keyword>
<evidence type="ECO:0000313" key="12">
    <source>
        <dbReference type="EMBL" id="WBO24371.1"/>
    </source>
</evidence>
<evidence type="ECO:0000256" key="1">
    <source>
        <dbReference type="ARBA" id="ARBA00004651"/>
    </source>
</evidence>
<feature type="transmembrane region" description="Helical" evidence="10">
    <location>
        <begin position="364"/>
        <end position="381"/>
    </location>
</feature>
<keyword evidence="10" id="KW-0997">Cell inner membrane</keyword>
<evidence type="ECO:0000256" key="6">
    <source>
        <dbReference type="ARBA" id="ARBA00023053"/>
    </source>
</evidence>
<evidence type="ECO:0000256" key="3">
    <source>
        <dbReference type="ARBA" id="ARBA00022475"/>
    </source>
</evidence>
<dbReference type="InterPro" id="IPR018422">
    <property type="entry name" value="Cation/H_exchanger_CPA1"/>
</dbReference>
<evidence type="ECO:0000256" key="7">
    <source>
        <dbReference type="ARBA" id="ARBA00023065"/>
    </source>
</evidence>
<dbReference type="PANTHER" id="PTHR10110:SF86">
    <property type="entry name" value="SODIUM_HYDROGEN EXCHANGER 7"/>
    <property type="match status" value="1"/>
</dbReference>
<keyword evidence="6 10" id="KW-0915">Sodium</keyword>
<dbReference type="InterPro" id="IPR006153">
    <property type="entry name" value="Cation/H_exchanger_TM"/>
</dbReference>
<keyword evidence="4 10" id="KW-0812">Transmembrane</keyword>
<dbReference type="Proteomes" id="UP001210865">
    <property type="component" value="Chromosome"/>
</dbReference>
<feature type="domain" description="Cation/H+ exchanger transmembrane" evidence="11">
    <location>
        <begin position="4"/>
        <end position="388"/>
    </location>
</feature>
<keyword evidence="9 10" id="KW-0739">Sodium transport</keyword>
<comment type="function">
    <text evidence="10">Na(+)/H(+) antiporter that extrudes sodium in exchange for external protons.</text>
</comment>
<evidence type="ECO:0000256" key="5">
    <source>
        <dbReference type="ARBA" id="ARBA00022989"/>
    </source>
</evidence>
<evidence type="ECO:0000256" key="10">
    <source>
        <dbReference type="RuleBase" id="RU366002"/>
    </source>
</evidence>
<feature type="transmembrane region" description="Helical" evidence="10">
    <location>
        <begin position="74"/>
        <end position="96"/>
    </location>
</feature>
<proteinExistence type="inferred from homology"/>
<dbReference type="Pfam" id="PF00999">
    <property type="entry name" value="Na_H_Exchanger"/>
    <property type="match status" value="1"/>
</dbReference>
<comment type="caution">
    <text evidence="10">Lacks conserved residue(s) required for the propagation of feature annotation.</text>
</comment>
<dbReference type="EMBL" id="CP115174">
    <property type="protein sequence ID" value="WBO24371.1"/>
    <property type="molecule type" value="Genomic_DNA"/>
</dbReference>
<dbReference type="RefSeq" id="WP_270078998.1">
    <property type="nucleotide sequence ID" value="NZ_CP115174.1"/>
</dbReference>
<accession>A0ABY7NS38</accession>
<organism evidence="12 13">
    <name type="scientific">Sphingomonas abietis</name>
    <dbReference type="NCBI Taxonomy" id="3012344"/>
    <lineage>
        <taxon>Bacteria</taxon>
        <taxon>Pseudomonadati</taxon>
        <taxon>Pseudomonadota</taxon>
        <taxon>Alphaproteobacteria</taxon>
        <taxon>Sphingomonadales</taxon>
        <taxon>Sphingomonadaceae</taxon>
        <taxon>Sphingomonas</taxon>
    </lineage>
</organism>
<evidence type="ECO:0000313" key="13">
    <source>
        <dbReference type="Proteomes" id="UP001210865"/>
    </source>
</evidence>
<feature type="transmembrane region" description="Helical" evidence="10">
    <location>
        <begin position="290"/>
        <end position="315"/>
    </location>
</feature>
<feature type="transmembrane region" description="Helical" evidence="10">
    <location>
        <begin position="102"/>
        <end position="124"/>
    </location>
</feature>
<keyword evidence="8 10" id="KW-0472">Membrane</keyword>
<evidence type="ECO:0000256" key="2">
    <source>
        <dbReference type="ARBA" id="ARBA00022448"/>
    </source>
</evidence>
<feature type="transmembrane region" description="Helical" evidence="10">
    <location>
        <begin position="170"/>
        <end position="192"/>
    </location>
</feature>
<keyword evidence="10" id="KW-0050">Antiport</keyword>
<feature type="transmembrane region" description="Helical" evidence="10">
    <location>
        <begin position="213"/>
        <end position="237"/>
    </location>
</feature>
<evidence type="ECO:0000259" key="11">
    <source>
        <dbReference type="Pfam" id="PF00999"/>
    </source>
</evidence>
<sequence>MLALCLALALLAKRLHLPFAVALVLGGMTVAFVPGLRRIEFEPELALALFLPPLLQLSAYRTDWPAFRTNLRPILLLALGAVLFTAIAVALIAKLLIPDLPWGAVIALGAIVAPPDAVAATAVLRSLRPPKWITTVLEGESLLNDAAALVLYRFAVGATLAGSFDLGQSALTFVLSALGGGMTGYVVGRLAMLIFARLDETVHDIALSVLASYAAYFAAEAVHASGVLGVVACGFVLRGQHHVFTAQTRLASESVWAFLEFVLTSLVFMLIGMQLRGIVGRLGHYHPWHLTILAASVSLTLILGRFLWIMPVTWIPRLLSPALKARDPAPPANHLIAISWAGMRGVVSLAAALALPVRFPGRDIIIFLAFCAILATLVLQGTTLGPLTRLLGVTEPDTDGVDQSRMAMRRHVSEAALASMQDHLDDPERGEIAKDLIAEYQDRTDQAAQLEDGSPTEAERRTRELQLRLSAVEASRARIAGSQNDFDEDAALGLTTELDLEEEQIRRELGER</sequence>
<dbReference type="NCBIfam" id="TIGR00831">
    <property type="entry name" value="a_cpa1"/>
    <property type="match status" value="1"/>
</dbReference>
<reference evidence="12 13" key="1">
    <citation type="submission" date="2022-12" db="EMBL/GenBank/DDBJ databases">
        <title>Sphingomonas abieness sp. nov., an endophytic bacterium isolated from Abies koreana.</title>
        <authorList>
            <person name="Jiang L."/>
            <person name="Lee J."/>
        </authorList>
    </citation>
    <scope>NUCLEOTIDE SEQUENCE [LARGE SCALE GENOMIC DNA]</scope>
    <source>
        <strain evidence="13">PAMB 00755</strain>
    </source>
</reference>
<dbReference type="Gene3D" id="6.10.140.1330">
    <property type="match status" value="1"/>
</dbReference>